<name>A0ABT9AHG1_9BACT</name>
<accession>A0ABT9AHG1</accession>
<keyword evidence="4" id="KW-1185">Reference proteome</keyword>
<reference evidence="3" key="1">
    <citation type="submission" date="2023-07" db="EMBL/GenBank/DDBJ databases">
        <authorList>
            <person name="Kim M.K."/>
        </authorList>
    </citation>
    <scope>NUCLEOTIDE SEQUENCE</scope>
    <source>
        <strain evidence="3">M29</strain>
    </source>
</reference>
<keyword evidence="1" id="KW-0732">Signal</keyword>
<feature type="domain" description="Peptidase S9 prolyl oligopeptidase catalytic" evidence="2">
    <location>
        <begin position="134"/>
        <end position="275"/>
    </location>
</feature>
<organism evidence="3 4">
    <name type="scientific">Hymenobacter mellowenesis</name>
    <dbReference type="NCBI Taxonomy" id="3063995"/>
    <lineage>
        <taxon>Bacteria</taxon>
        <taxon>Pseudomonadati</taxon>
        <taxon>Bacteroidota</taxon>
        <taxon>Cytophagia</taxon>
        <taxon>Cytophagales</taxon>
        <taxon>Hymenobacteraceae</taxon>
        <taxon>Hymenobacter</taxon>
    </lineage>
</organism>
<sequence length="281" mass="29675">MRNHRSLLTASASLLASLALTSCQPQTDQTRAASEASGPGQWLGATGHQLWAQVYPSAKRSAHPTLLLVLHGDAPFNKPEYQYTVARQAAQANADVVAVALLRPGYTDPAGHQSDGERGETTGDNYTPAVIDAIAAALDTLRARYHAGRVVVAGHSGGAAITADLLGRHPGRVDAALLAACPCNVAAWRTHMKRHTGGGAIWDQPVASVSPEQVVARIPATTRVALLVGTADSIAPKGLTEDYYRRLQRQGIPATLHELPGLGHEIFLGKAVQQELKGLLH</sequence>
<dbReference type="Proteomes" id="UP001167796">
    <property type="component" value="Unassembled WGS sequence"/>
</dbReference>
<evidence type="ECO:0000259" key="2">
    <source>
        <dbReference type="Pfam" id="PF00326"/>
    </source>
</evidence>
<dbReference type="InterPro" id="IPR029058">
    <property type="entry name" value="AB_hydrolase_fold"/>
</dbReference>
<evidence type="ECO:0000256" key="1">
    <source>
        <dbReference type="SAM" id="SignalP"/>
    </source>
</evidence>
<protein>
    <submittedName>
        <fullName evidence="3">Alpha/beta hydrolase</fullName>
    </submittedName>
</protein>
<dbReference type="SUPFAM" id="SSF53474">
    <property type="entry name" value="alpha/beta-Hydrolases"/>
    <property type="match status" value="1"/>
</dbReference>
<comment type="caution">
    <text evidence="3">The sequence shown here is derived from an EMBL/GenBank/DDBJ whole genome shotgun (WGS) entry which is preliminary data.</text>
</comment>
<gene>
    <name evidence="3" type="ORF">Q5H92_23315</name>
</gene>
<dbReference type="Gene3D" id="3.40.50.1820">
    <property type="entry name" value="alpha/beta hydrolase"/>
    <property type="match status" value="1"/>
</dbReference>
<evidence type="ECO:0000313" key="3">
    <source>
        <dbReference type="EMBL" id="MDO7849313.1"/>
    </source>
</evidence>
<dbReference type="PROSITE" id="PS51257">
    <property type="entry name" value="PROKAR_LIPOPROTEIN"/>
    <property type="match status" value="1"/>
</dbReference>
<dbReference type="GO" id="GO:0016787">
    <property type="term" value="F:hydrolase activity"/>
    <property type="evidence" value="ECO:0007669"/>
    <property type="project" value="UniProtKB-KW"/>
</dbReference>
<dbReference type="InterPro" id="IPR001375">
    <property type="entry name" value="Peptidase_S9_cat"/>
</dbReference>
<proteinExistence type="predicted"/>
<dbReference type="RefSeq" id="WP_305013981.1">
    <property type="nucleotide sequence ID" value="NZ_JAUQSX010000016.1"/>
</dbReference>
<feature type="chain" id="PRO_5045449053" evidence="1">
    <location>
        <begin position="22"/>
        <end position="281"/>
    </location>
</feature>
<evidence type="ECO:0000313" key="4">
    <source>
        <dbReference type="Proteomes" id="UP001167796"/>
    </source>
</evidence>
<dbReference type="EMBL" id="JAUQSX010000016">
    <property type="protein sequence ID" value="MDO7849313.1"/>
    <property type="molecule type" value="Genomic_DNA"/>
</dbReference>
<keyword evidence="3" id="KW-0378">Hydrolase</keyword>
<feature type="signal peptide" evidence="1">
    <location>
        <begin position="1"/>
        <end position="21"/>
    </location>
</feature>
<dbReference type="Pfam" id="PF00326">
    <property type="entry name" value="Peptidase_S9"/>
    <property type="match status" value="1"/>
</dbReference>